<dbReference type="AlphaFoldDB" id="A0AAU7LU52"/>
<feature type="domain" description="Transposase IS4-like" evidence="1">
    <location>
        <begin position="87"/>
        <end position="235"/>
    </location>
</feature>
<dbReference type="Pfam" id="PF01609">
    <property type="entry name" value="DDE_Tnp_1"/>
    <property type="match status" value="1"/>
</dbReference>
<feature type="domain" description="Insertion element IS402-like" evidence="2">
    <location>
        <begin position="9"/>
        <end position="78"/>
    </location>
</feature>
<dbReference type="PANTHER" id="PTHR30007:SF1">
    <property type="entry name" value="BLR1914 PROTEIN"/>
    <property type="match status" value="1"/>
</dbReference>
<dbReference type="InterPro" id="IPR025161">
    <property type="entry name" value="IS402-like_dom"/>
</dbReference>
<dbReference type="EMBL" id="CP157675">
    <property type="protein sequence ID" value="XBP71179.1"/>
    <property type="molecule type" value="Genomic_DNA"/>
</dbReference>
<dbReference type="GO" id="GO:0004803">
    <property type="term" value="F:transposase activity"/>
    <property type="evidence" value="ECO:0007669"/>
    <property type="project" value="InterPro"/>
</dbReference>
<evidence type="ECO:0000259" key="2">
    <source>
        <dbReference type="Pfam" id="PF13340"/>
    </source>
</evidence>
<dbReference type="NCBIfam" id="NF033580">
    <property type="entry name" value="transpos_IS5_3"/>
    <property type="match status" value="1"/>
</dbReference>
<evidence type="ECO:0000259" key="1">
    <source>
        <dbReference type="Pfam" id="PF01609"/>
    </source>
</evidence>
<dbReference type="PANTHER" id="PTHR30007">
    <property type="entry name" value="PHP DOMAIN PROTEIN"/>
    <property type="match status" value="1"/>
</dbReference>
<gene>
    <name evidence="3" type="ORF">ABLV49_05075</name>
</gene>
<evidence type="ECO:0000313" key="3">
    <source>
        <dbReference type="EMBL" id="XBP71179.1"/>
    </source>
</evidence>
<accession>A0AAU7LU52</accession>
<dbReference type="RefSeq" id="WP_349280525.1">
    <property type="nucleotide sequence ID" value="NZ_CBCSCU010000021.1"/>
</dbReference>
<sequence>MTPARHTFTDAQWQRIEPLMPPCKGRPGGAHRTFFDALLWMARTGAAWRDLPEQLGKWNVVYQRYAYWCGKGHFERFFQGVQQPDLEEVMVDSTCCRAHQSSAGARKTSGPQAIGITRGGLNTKIHAVCDALGNPLRFVLTPGQRHDSKPVPELLDGLQAKALLADKAYDSDTIVQSAQAQGMQVIIPSRVNRKKQRVLDRHRYKARHLVENLFQRMKVFRRVATRFDKLDVTFLGFVHIAGTMKWLH</sequence>
<proteinExistence type="predicted"/>
<dbReference type="GO" id="GO:0006313">
    <property type="term" value="P:DNA transposition"/>
    <property type="evidence" value="ECO:0007669"/>
    <property type="project" value="InterPro"/>
</dbReference>
<protein>
    <submittedName>
        <fullName evidence="3">IS5 family transposase</fullName>
    </submittedName>
</protein>
<reference evidence="3" key="1">
    <citation type="submission" date="2024-05" db="EMBL/GenBank/DDBJ databases">
        <authorList>
            <person name="Bunk B."/>
            <person name="Swiderski J."/>
            <person name="Sproer C."/>
            <person name="Thiel V."/>
        </authorList>
    </citation>
    <scope>NUCLEOTIDE SEQUENCE</scope>
    <source>
        <strain evidence="3">DSM 17735</strain>
    </source>
</reference>
<dbReference type="Pfam" id="PF13340">
    <property type="entry name" value="DUF4096"/>
    <property type="match status" value="1"/>
</dbReference>
<organism evidence="3">
    <name type="scientific">Polaromonas hydrogenivorans</name>
    <dbReference type="NCBI Taxonomy" id="335476"/>
    <lineage>
        <taxon>Bacteria</taxon>
        <taxon>Pseudomonadati</taxon>
        <taxon>Pseudomonadota</taxon>
        <taxon>Betaproteobacteria</taxon>
        <taxon>Burkholderiales</taxon>
        <taxon>Comamonadaceae</taxon>
        <taxon>Polaromonas</taxon>
    </lineage>
</organism>
<name>A0AAU7LU52_9BURK</name>
<dbReference type="InterPro" id="IPR002559">
    <property type="entry name" value="Transposase_11"/>
</dbReference>
<dbReference type="GO" id="GO:0003677">
    <property type="term" value="F:DNA binding"/>
    <property type="evidence" value="ECO:0007669"/>
    <property type="project" value="InterPro"/>
</dbReference>